<evidence type="ECO:0000259" key="1">
    <source>
        <dbReference type="PROSITE" id="PS50035"/>
    </source>
</evidence>
<keyword evidence="3" id="KW-1185">Reference proteome</keyword>
<proteinExistence type="predicted"/>
<dbReference type="PANTHER" id="PTHR21248">
    <property type="entry name" value="CARDIOLIPIN SYNTHASE"/>
    <property type="match status" value="1"/>
</dbReference>
<dbReference type="Gene3D" id="3.30.870.10">
    <property type="entry name" value="Endonuclease Chain A"/>
    <property type="match status" value="1"/>
</dbReference>
<name>A0ABV1N0P8_9BACI</name>
<dbReference type="InterPro" id="IPR001736">
    <property type="entry name" value="PLipase_D/transphosphatidylase"/>
</dbReference>
<organism evidence="2 3">
    <name type="scientific">Lysinibacillus zambalensis</name>
    <dbReference type="NCBI Taxonomy" id="3160866"/>
    <lineage>
        <taxon>Bacteria</taxon>
        <taxon>Bacillati</taxon>
        <taxon>Bacillota</taxon>
        <taxon>Bacilli</taxon>
        <taxon>Bacillales</taxon>
        <taxon>Bacillaceae</taxon>
        <taxon>Lysinibacillus</taxon>
    </lineage>
</organism>
<dbReference type="Pfam" id="PF13091">
    <property type="entry name" value="PLDc_2"/>
    <property type="match status" value="1"/>
</dbReference>
<gene>
    <name evidence="2" type="ORF">ABNX05_25780</name>
</gene>
<dbReference type="InterPro" id="IPR059166">
    <property type="entry name" value="PLD-like_cat"/>
</dbReference>
<comment type="caution">
    <text evidence="2">The sequence shown here is derived from an EMBL/GenBank/DDBJ whole genome shotgun (WGS) entry which is preliminary data.</text>
</comment>
<evidence type="ECO:0000313" key="3">
    <source>
        <dbReference type="Proteomes" id="UP001478862"/>
    </source>
</evidence>
<dbReference type="InterPro" id="IPR025202">
    <property type="entry name" value="PLD-like_dom"/>
</dbReference>
<reference evidence="2 3" key="1">
    <citation type="submission" date="2024-06" db="EMBL/GenBank/DDBJ databases">
        <title>Lysinibacillus zambalefons sp. nov., a Novel Firmicute Isolated from the Poon Bato Zambales Hyperalkaline Spring.</title>
        <authorList>
            <person name="Aja J.A."/>
            <person name="Lazaro J.E.H."/>
            <person name="Llorin L.D."/>
            <person name="Lim K.R."/>
            <person name="Teodosio J."/>
            <person name="Dalisay D.S."/>
        </authorList>
    </citation>
    <scope>NUCLEOTIDE SEQUENCE [LARGE SCALE GENOMIC DNA]</scope>
    <source>
        <strain evidence="2 3">M3</strain>
    </source>
</reference>
<sequence length="347" mass="40190">MKSKKRVLYQMKLLKNNLESELFKVLKTAKEKLIIISPFMNLRITGKLVEIVNNYSIHCTVITRFERKAFIENSHSLDALRMLLSNGVEVLALQNLHSKIYLVDDQQCFAGSANFTTKGLTINHEILMHFDNQEVDQFNKYVKQLLVDIKQSGDWLITLAQIETEEQIVNSYKKHFKEDKRLNNSWGADINSPTSPDENSLVLSVSAGDTVHLIEKYLVHAHPFLLKGYIYKPTNYLTFRKAKGGEMDTIFTINKTFSLDMNNWEKEIEGINLTTTEKENLIKYILGRYRDFEFNKAPQYKFYLLRVLCELPNAPHPPANNPGGWIYTLKDLKESKDVVYTINKART</sequence>
<dbReference type="PANTHER" id="PTHR21248:SF22">
    <property type="entry name" value="PHOSPHOLIPASE D"/>
    <property type="match status" value="1"/>
</dbReference>
<dbReference type="Proteomes" id="UP001478862">
    <property type="component" value="Unassembled WGS sequence"/>
</dbReference>
<dbReference type="CDD" id="cd09176">
    <property type="entry name" value="PLDc_unchar6"/>
    <property type="match status" value="1"/>
</dbReference>
<dbReference type="SUPFAM" id="SSF56024">
    <property type="entry name" value="Phospholipase D/nuclease"/>
    <property type="match status" value="1"/>
</dbReference>
<feature type="domain" description="PLD phosphodiesterase" evidence="1">
    <location>
        <begin position="92"/>
        <end position="119"/>
    </location>
</feature>
<evidence type="ECO:0000313" key="2">
    <source>
        <dbReference type="EMBL" id="MEQ6358009.1"/>
    </source>
</evidence>
<dbReference type="PROSITE" id="PS50035">
    <property type="entry name" value="PLD"/>
    <property type="match status" value="1"/>
</dbReference>
<dbReference type="RefSeq" id="WP_349662292.1">
    <property type="nucleotide sequence ID" value="NZ_JBEGDG010000044.1"/>
</dbReference>
<accession>A0ABV1N0P8</accession>
<dbReference type="EMBL" id="JBEGDG010000044">
    <property type="protein sequence ID" value="MEQ6358009.1"/>
    <property type="molecule type" value="Genomic_DNA"/>
</dbReference>
<protein>
    <submittedName>
        <fullName evidence="2">Phospholipase D family protein</fullName>
    </submittedName>
</protein>